<gene>
    <name evidence="2" type="ORF">EYF80_007526</name>
</gene>
<feature type="region of interest" description="Disordered" evidence="1">
    <location>
        <begin position="69"/>
        <end position="93"/>
    </location>
</feature>
<reference evidence="2 3" key="1">
    <citation type="submission" date="2019-03" db="EMBL/GenBank/DDBJ databases">
        <title>First draft genome of Liparis tanakae, snailfish: a comprehensive survey of snailfish specific genes.</title>
        <authorList>
            <person name="Kim W."/>
            <person name="Song I."/>
            <person name="Jeong J.-H."/>
            <person name="Kim D."/>
            <person name="Kim S."/>
            <person name="Ryu S."/>
            <person name="Song J.Y."/>
            <person name="Lee S.K."/>
        </authorList>
    </citation>
    <scope>NUCLEOTIDE SEQUENCE [LARGE SCALE GENOMIC DNA]</scope>
    <source>
        <tissue evidence="2">Muscle</tissue>
    </source>
</reference>
<feature type="region of interest" description="Disordered" evidence="1">
    <location>
        <begin position="1"/>
        <end position="37"/>
    </location>
</feature>
<proteinExistence type="predicted"/>
<comment type="caution">
    <text evidence="2">The sequence shown here is derived from an EMBL/GenBank/DDBJ whole genome shotgun (WGS) entry which is preliminary data.</text>
</comment>
<evidence type="ECO:0000313" key="2">
    <source>
        <dbReference type="EMBL" id="TNN82158.1"/>
    </source>
</evidence>
<dbReference type="AlphaFoldDB" id="A0A4Z2IXC8"/>
<evidence type="ECO:0000313" key="3">
    <source>
        <dbReference type="Proteomes" id="UP000314294"/>
    </source>
</evidence>
<dbReference type="Proteomes" id="UP000314294">
    <property type="component" value="Unassembled WGS sequence"/>
</dbReference>
<keyword evidence="3" id="KW-1185">Reference proteome</keyword>
<evidence type="ECO:0000256" key="1">
    <source>
        <dbReference type="SAM" id="MobiDB-lite"/>
    </source>
</evidence>
<sequence>MGPGHHPSSDCGLLHHHDTDELQPGRGTANTGPRGTISHLHPPLAGCVEEISRIGSVSYLLLLFQEGEVEEQRKEEEEDEEERAHQDEERCRI</sequence>
<accession>A0A4Z2IXC8</accession>
<feature type="compositionally biased region" description="Basic and acidic residues" evidence="1">
    <location>
        <begin position="82"/>
        <end position="93"/>
    </location>
</feature>
<protein>
    <submittedName>
        <fullName evidence="2">Uncharacterized protein</fullName>
    </submittedName>
</protein>
<name>A0A4Z2IXC8_9TELE</name>
<organism evidence="2 3">
    <name type="scientific">Liparis tanakae</name>
    <name type="common">Tanaka's snailfish</name>
    <dbReference type="NCBI Taxonomy" id="230148"/>
    <lineage>
        <taxon>Eukaryota</taxon>
        <taxon>Metazoa</taxon>
        <taxon>Chordata</taxon>
        <taxon>Craniata</taxon>
        <taxon>Vertebrata</taxon>
        <taxon>Euteleostomi</taxon>
        <taxon>Actinopterygii</taxon>
        <taxon>Neopterygii</taxon>
        <taxon>Teleostei</taxon>
        <taxon>Neoteleostei</taxon>
        <taxon>Acanthomorphata</taxon>
        <taxon>Eupercaria</taxon>
        <taxon>Perciformes</taxon>
        <taxon>Cottioidei</taxon>
        <taxon>Cottales</taxon>
        <taxon>Liparidae</taxon>
        <taxon>Liparis</taxon>
    </lineage>
</organism>
<dbReference type="EMBL" id="SRLO01000041">
    <property type="protein sequence ID" value="TNN82158.1"/>
    <property type="molecule type" value="Genomic_DNA"/>
</dbReference>